<evidence type="ECO:0000256" key="1">
    <source>
        <dbReference type="SAM" id="MobiDB-lite"/>
    </source>
</evidence>
<protein>
    <submittedName>
        <fullName evidence="2">Uncharacterized protein</fullName>
    </submittedName>
</protein>
<dbReference type="EMBL" id="JBCEZU010000329">
    <property type="protein sequence ID" value="KAK9521023.1"/>
    <property type="molecule type" value="Genomic_DNA"/>
</dbReference>
<comment type="caution">
    <text evidence="2">The sequence shown here is derived from an EMBL/GenBank/DDBJ whole genome shotgun (WGS) entry which is preliminary data.</text>
</comment>
<gene>
    <name evidence="2" type="ORF">VZT92_020866</name>
</gene>
<feature type="region of interest" description="Disordered" evidence="1">
    <location>
        <begin position="28"/>
        <end position="68"/>
    </location>
</feature>
<dbReference type="Proteomes" id="UP001488805">
    <property type="component" value="Unassembled WGS sequence"/>
</dbReference>
<keyword evidence="3" id="KW-1185">Reference proteome</keyword>
<reference evidence="2 3" key="1">
    <citation type="journal article" date="2024" name="Genome Biol. Evol.">
        <title>Chromosome-level genome assembly of the viviparous eelpout Zoarces viviparus.</title>
        <authorList>
            <person name="Fuhrmann N."/>
            <person name="Brasseur M.V."/>
            <person name="Bakowski C.E."/>
            <person name="Podsiadlowski L."/>
            <person name="Prost S."/>
            <person name="Krehenwinkel H."/>
            <person name="Mayer C."/>
        </authorList>
    </citation>
    <scope>NUCLEOTIDE SEQUENCE [LARGE SCALE GENOMIC DNA]</scope>
    <source>
        <strain evidence="2">NO-MEL_2022_Ind0_liver</strain>
    </source>
</reference>
<organism evidence="2 3">
    <name type="scientific">Zoarces viviparus</name>
    <name type="common">Viviparous eelpout</name>
    <name type="synonym">Blennius viviparus</name>
    <dbReference type="NCBI Taxonomy" id="48416"/>
    <lineage>
        <taxon>Eukaryota</taxon>
        <taxon>Metazoa</taxon>
        <taxon>Chordata</taxon>
        <taxon>Craniata</taxon>
        <taxon>Vertebrata</taxon>
        <taxon>Euteleostomi</taxon>
        <taxon>Actinopterygii</taxon>
        <taxon>Neopterygii</taxon>
        <taxon>Teleostei</taxon>
        <taxon>Neoteleostei</taxon>
        <taxon>Acanthomorphata</taxon>
        <taxon>Eupercaria</taxon>
        <taxon>Perciformes</taxon>
        <taxon>Cottioidei</taxon>
        <taxon>Zoarcales</taxon>
        <taxon>Zoarcidae</taxon>
        <taxon>Zoarcinae</taxon>
        <taxon>Zoarces</taxon>
    </lineage>
</organism>
<evidence type="ECO:0000313" key="3">
    <source>
        <dbReference type="Proteomes" id="UP001488805"/>
    </source>
</evidence>
<evidence type="ECO:0000313" key="2">
    <source>
        <dbReference type="EMBL" id="KAK9521023.1"/>
    </source>
</evidence>
<sequence length="95" mass="10157">MEEQRGYVDFVFTPPPPLMSLIEIPASPAQEQPLPGGAPLGPCGGSWRREHPFGTVPTQTGISQGMGDWRVPKSLQQCSGSVPSGELPSFIVCYS</sequence>
<proteinExistence type="predicted"/>
<name>A0AAW1EEU6_ZOAVI</name>
<accession>A0AAW1EEU6</accession>
<dbReference type="AlphaFoldDB" id="A0AAW1EEU6"/>